<evidence type="ECO:0000256" key="10">
    <source>
        <dbReference type="SAM" id="MobiDB-lite"/>
    </source>
</evidence>
<evidence type="ECO:0000256" key="8">
    <source>
        <dbReference type="PIRSR" id="PIRSR602401-1"/>
    </source>
</evidence>
<evidence type="ECO:0000313" key="13">
    <source>
        <dbReference type="Proteomes" id="UP000324897"/>
    </source>
</evidence>
<comment type="cofactor">
    <cofactor evidence="1 8">
        <name>heme</name>
        <dbReference type="ChEBI" id="CHEBI:30413"/>
    </cofactor>
</comment>
<comment type="similarity">
    <text evidence="2 9">Belongs to the cytochrome P450 family.</text>
</comment>
<feature type="transmembrane region" description="Helical" evidence="11">
    <location>
        <begin position="12"/>
        <end position="30"/>
    </location>
</feature>
<dbReference type="InterPro" id="IPR017972">
    <property type="entry name" value="Cyt_P450_CS"/>
</dbReference>
<dbReference type="PANTHER" id="PTHR47955:SF19">
    <property type="entry name" value="CYTOCHROME P450 71A9-LIKE ISOFORM X1"/>
    <property type="match status" value="1"/>
</dbReference>
<keyword evidence="7 9" id="KW-0503">Monooxygenase</keyword>
<dbReference type="GO" id="GO:0016705">
    <property type="term" value="F:oxidoreductase activity, acting on paired donors, with incorporation or reduction of molecular oxygen"/>
    <property type="evidence" value="ECO:0007669"/>
    <property type="project" value="InterPro"/>
</dbReference>
<keyword evidence="11" id="KW-1133">Transmembrane helix</keyword>
<gene>
    <name evidence="12" type="ORF">EJB05_47116</name>
</gene>
<dbReference type="CDD" id="cd11072">
    <property type="entry name" value="CYP71-like"/>
    <property type="match status" value="1"/>
</dbReference>
<proteinExistence type="inferred from homology"/>
<keyword evidence="6 8" id="KW-0408">Iron</keyword>
<dbReference type="Gene3D" id="1.10.630.10">
    <property type="entry name" value="Cytochrome P450"/>
    <property type="match status" value="1"/>
</dbReference>
<dbReference type="InterPro" id="IPR001128">
    <property type="entry name" value="Cyt_P450"/>
</dbReference>
<feature type="binding site" description="axial binding residue" evidence="8">
    <location>
        <position position="462"/>
    </location>
    <ligand>
        <name>heme</name>
        <dbReference type="ChEBI" id="CHEBI:30413"/>
    </ligand>
    <ligandPart>
        <name>Fe</name>
        <dbReference type="ChEBI" id="CHEBI:18248"/>
    </ligandPart>
</feature>
<evidence type="ECO:0000256" key="1">
    <source>
        <dbReference type="ARBA" id="ARBA00001971"/>
    </source>
</evidence>
<dbReference type="GO" id="GO:0004497">
    <property type="term" value="F:monooxygenase activity"/>
    <property type="evidence" value="ECO:0007669"/>
    <property type="project" value="UniProtKB-KW"/>
</dbReference>
<feature type="compositionally biased region" description="Basic and acidic residues" evidence="10">
    <location>
        <begin position="39"/>
        <end position="49"/>
    </location>
</feature>
<dbReference type="AlphaFoldDB" id="A0A5J9T6Q9"/>
<dbReference type="PRINTS" id="PR00463">
    <property type="entry name" value="EP450I"/>
</dbReference>
<keyword evidence="5 9" id="KW-0560">Oxidoreductase</keyword>
<feature type="region of interest" description="Disordered" evidence="10">
    <location>
        <begin position="35"/>
        <end position="54"/>
    </location>
</feature>
<dbReference type="InterPro" id="IPR036396">
    <property type="entry name" value="Cyt_P450_sf"/>
</dbReference>
<sequence>MIDNTEFHSMELLTLFAVSLATLVLVLIWFQKSGVRSTPGDKSKPEKRQPPGPWSLPIIGGIHHVMGGLGHRKMMELSHHHGPLMFLRLGEVPTLVVSSAEAAELVMKTHDLTFCSRPTTSITIDIVGSKGKGIGFAPYGDRWRQMKKIVVMELLSAAQVKRIESIRAEVAGRLLRSIATAGARHEAGIVNVSNEVKALAPDLGAMAMFGGKCAMKSDFVRLYDEVSELVSGFFPVDLFPSSRLVRWLSISERHLARGYGRIQSIIATIIQSRKVAENNGACSPDQEDLLSVMLRLQKEESLTFPLTSEIIGAVMFDIFGGATTTIGSTHEWAMSELMKKPETMAKAQKEVREVLGGSRGVISSNTELARLSYMRMVIKEVLRLHPPNPLLVPRESREDCEIMGYHVPKGTKVLVNAFAISRDPMYWKTPEAFNPERFENSNVDYKGTNFEFIPFGSGRRQCPAIMFGTSTLEIALANLLYHFDWVLPDGVSPELVDMSEQYGMGVNKKLDLHLRPIPYYVGDEEVEKIEQYMEFMTWPRQRNRTTHAEAGQRLPVEENWPTPLHLAASPLVEEGGPASRRLIEVPMMVTFSGGHGAR</sequence>
<comment type="caution">
    <text evidence="12">The sequence shown here is derived from an EMBL/GenBank/DDBJ whole genome shotgun (WGS) entry which is preliminary data.</text>
</comment>
<evidence type="ECO:0000256" key="11">
    <source>
        <dbReference type="SAM" id="Phobius"/>
    </source>
</evidence>
<name>A0A5J9T6Q9_9POAL</name>
<dbReference type="Pfam" id="PF00067">
    <property type="entry name" value="p450"/>
    <property type="match status" value="1"/>
</dbReference>
<keyword evidence="11" id="KW-0472">Membrane</keyword>
<dbReference type="OrthoDB" id="1470350at2759"/>
<evidence type="ECO:0000313" key="12">
    <source>
        <dbReference type="EMBL" id="TVU07076.1"/>
    </source>
</evidence>
<dbReference type="Proteomes" id="UP000324897">
    <property type="component" value="Unassembled WGS sequence"/>
</dbReference>
<evidence type="ECO:0000256" key="3">
    <source>
        <dbReference type="ARBA" id="ARBA00022617"/>
    </source>
</evidence>
<evidence type="ECO:0000256" key="7">
    <source>
        <dbReference type="ARBA" id="ARBA00023033"/>
    </source>
</evidence>
<dbReference type="PANTHER" id="PTHR47955">
    <property type="entry name" value="CYTOCHROME P450 FAMILY 71 PROTEIN"/>
    <property type="match status" value="1"/>
</dbReference>
<dbReference type="GO" id="GO:0020037">
    <property type="term" value="F:heme binding"/>
    <property type="evidence" value="ECO:0007669"/>
    <property type="project" value="InterPro"/>
</dbReference>
<feature type="non-terminal residue" evidence="12">
    <location>
        <position position="1"/>
    </location>
</feature>
<accession>A0A5J9T6Q9</accession>
<evidence type="ECO:0000256" key="5">
    <source>
        <dbReference type="ARBA" id="ARBA00023002"/>
    </source>
</evidence>
<evidence type="ECO:0000256" key="4">
    <source>
        <dbReference type="ARBA" id="ARBA00022723"/>
    </source>
</evidence>
<dbReference type="PROSITE" id="PS00086">
    <property type="entry name" value="CYTOCHROME_P450"/>
    <property type="match status" value="1"/>
</dbReference>
<dbReference type="PRINTS" id="PR00385">
    <property type="entry name" value="P450"/>
</dbReference>
<organism evidence="12 13">
    <name type="scientific">Eragrostis curvula</name>
    <name type="common">weeping love grass</name>
    <dbReference type="NCBI Taxonomy" id="38414"/>
    <lineage>
        <taxon>Eukaryota</taxon>
        <taxon>Viridiplantae</taxon>
        <taxon>Streptophyta</taxon>
        <taxon>Embryophyta</taxon>
        <taxon>Tracheophyta</taxon>
        <taxon>Spermatophyta</taxon>
        <taxon>Magnoliopsida</taxon>
        <taxon>Liliopsida</taxon>
        <taxon>Poales</taxon>
        <taxon>Poaceae</taxon>
        <taxon>PACMAD clade</taxon>
        <taxon>Chloridoideae</taxon>
        <taxon>Eragrostideae</taxon>
        <taxon>Eragrostidinae</taxon>
        <taxon>Eragrostis</taxon>
    </lineage>
</organism>
<keyword evidence="13" id="KW-1185">Reference proteome</keyword>
<reference evidence="12 13" key="1">
    <citation type="journal article" date="2019" name="Sci. Rep.">
        <title>A high-quality genome of Eragrostis curvula grass provides insights into Poaceae evolution and supports new strategies to enhance forage quality.</title>
        <authorList>
            <person name="Carballo J."/>
            <person name="Santos B.A.C.M."/>
            <person name="Zappacosta D."/>
            <person name="Garbus I."/>
            <person name="Selva J.P."/>
            <person name="Gallo C.A."/>
            <person name="Diaz A."/>
            <person name="Albertini E."/>
            <person name="Caccamo M."/>
            <person name="Echenique V."/>
        </authorList>
    </citation>
    <scope>NUCLEOTIDE SEQUENCE [LARGE SCALE GENOMIC DNA]</scope>
    <source>
        <strain evidence="13">cv. Victoria</strain>
        <tissue evidence="12">Leaf</tissue>
    </source>
</reference>
<keyword evidence="3 8" id="KW-0349">Heme</keyword>
<evidence type="ECO:0000256" key="6">
    <source>
        <dbReference type="ARBA" id="ARBA00023004"/>
    </source>
</evidence>
<evidence type="ECO:0008006" key="14">
    <source>
        <dbReference type="Google" id="ProtNLM"/>
    </source>
</evidence>
<keyword evidence="11" id="KW-0812">Transmembrane</keyword>
<keyword evidence="4 8" id="KW-0479">Metal-binding</keyword>
<dbReference type="EMBL" id="RWGY01000045">
    <property type="protein sequence ID" value="TVU07076.1"/>
    <property type="molecule type" value="Genomic_DNA"/>
</dbReference>
<evidence type="ECO:0000256" key="2">
    <source>
        <dbReference type="ARBA" id="ARBA00010617"/>
    </source>
</evidence>
<dbReference type="Gramene" id="TVU07076">
    <property type="protein sequence ID" value="TVU07076"/>
    <property type="gene ID" value="EJB05_47116"/>
</dbReference>
<dbReference type="SUPFAM" id="SSF48264">
    <property type="entry name" value="Cytochrome P450"/>
    <property type="match status" value="1"/>
</dbReference>
<protein>
    <recommendedName>
        <fullName evidence="14">Cytochrome P450</fullName>
    </recommendedName>
</protein>
<dbReference type="InterPro" id="IPR002401">
    <property type="entry name" value="Cyt_P450_E_grp-I"/>
</dbReference>
<evidence type="ECO:0000256" key="9">
    <source>
        <dbReference type="RuleBase" id="RU000461"/>
    </source>
</evidence>
<dbReference type="GO" id="GO:0005506">
    <property type="term" value="F:iron ion binding"/>
    <property type="evidence" value="ECO:0007669"/>
    <property type="project" value="InterPro"/>
</dbReference>
<dbReference type="FunFam" id="1.10.630.10:FF:000043">
    <property type="entry name" value="Cytochrome P450 99A2"/>
    <property type="match status" value="1"/>
</dbReference>